<evidence type="ECO:0000259" key="6">
    <source>
        <dbReference type="PROSITE" id="PS50238"/>
    </source>
</evidence>
<dbReference type="PROSITE" id="PS51371">
    <property type="entry name" value="CBS"/>
    <property type="match status" value="2"/>
</dbReference>
<evidence type="ECO:0000256" key="4">
    <source>
        <dbReference type="PROSITE-ProRule" id="PRU00703"/>
    </source>
</evidence>
<evidence type="ECO:0000256" key="1">
    <source>
        <dbReference type="ARBA" id="ARBA00006750"/>
    </source>
</evidence>
<feature type="compositionally biased region" description="Polar residues" evidence="5">
    <location>
        <begin position="660"/>
        <end position="680"/>
    </location>
</feature>
<feature type="compositionally biased region" description="Basic and acidic residues" evidence="5">
    <location>
        <begin position="591"/>
        <end position="608"/>
    </location>
</feature>
<dbReference type="GO" id="GO:0016301">
    <property type="term" value="F:kinase activity"/>
    <property type="evidence" value="ECO:0007669"/>
    <property type="project" value="UniProtKB-KW"/>
</dbReference>
<dbReference type="InterPro" id="IPR046342">
    <property type="entry name" value="CBS_dom_sf"/>
</dbReference>
<dbReference type="SMART" id="SM00116">
    <property type="entry name" value="CBS"/>
    <property type="match status" value="4"/>
</dbReference>
<dbReference type="CDD" id="cd04618">
    <property type="entry name" value="CBS_euAMPK_gamma-like_repeat1"/>
    <property type="match status" value="1"/>
</dbReference>
<dbReference type="GO" id="GO:0031588">
    <property type="term" value="C:nucleotide-activated protein kinase complex"/>
    <property type="evidence" value="ECO:0007669"/>
    <property type="project" value="TreeGrafter"/>
</dbReference>
<feature type="compositionally biased region" description="Basic and acidic residues" evidence="5">
    <location>
        <begin position="632"/>
        <end position="641"/>
    </location>
</feature>
<gene>
    <name evidence="8" type="ORF">N7450_010890</name>
</gene>
<dbReference type="GO" id="GO:0019901">
    <property type="term" value="F:protein kinase binding"/>
    <property type="evidence" value="ECO:0007669"/>
    <property type="project" value="TreeGrafter"/>
</dbReference>
<reference evidence="8 9" key="1">
    <citation type="journal article" date="2023" name="IMA Fungus">
        <title>Comparative genomic study of the Penicillium genus elucidates a diverse pangenome and 15 lateral gene transfer events.</title>
        <authorList>
            <person name="Petersen C."/>
            <person name="Sorensen T."/>
            <person name="Nielsen M.R."/>
            <person name="Sondergaard T.E."/>
            <person name="Sorensen J.L."/>
            <person name="Fitzpatrick D.A."/>
            <person name="Frisvad J.C."/>
            <person name="Nielsen K.L."/>
        </authorList>
    </citation>
    <scope>NUCLEOTIDE SEQUENCE [LARGE SCALE GENOMIC DNA]</scope>
    <source>
        <strain evidence="8 9">IBT 29057</strain>
    </source>
</reference>
<comment type="caution">
    <text evidence="8">The sequence shown here is derived from an EMBL/GenBank/DDBJ whole genome shotgun (WGS) entry which is preliminary data.</text>
</comment>
<dbReference type="SUPFAM" id="SSF54631">
    <property type="entry name" value="CBS-domain pair"/>
    <property type="match status" value="2"/>
</dbReference>
<keyword evidence="9" id="KW-1185">Reference proteome</keyword>
<dbReference type="InterPro" id="IPR050511">
    <property type="entry name" value="AMPK_gamma/SDS23_families"/>
</dbReference>
<feature type="region of interest" description="Disordered" evidence="5">
    <location>
        <begin position="389"/>
        <end position="411"/>
    </location>
</feature>
<dbReference type="GO" id="GO:0007165">
    <property type="term" value="P:signal transduction"/>
    <property type="evidence" value="ECO:0007669"/>
    <property type="project" value="InterPro"/>
</dbReference>
<dbReference type="InterPro" id="IPR000198">
    <property type="entry name" value="RhoGAP_dom"/>
</dbReference>
<dbReference type="PROSITE" id="PS50238">
    <property type="entry name" value="RHOGAP"/>
    <property type="match status" value="1"/>
</dbReference>
<dbReference type="Pfam" id="PF00571">
    <property type="entry name" value="CBS"/>
    <property type="match status" value="3"/>
</dbReference>
<feature type="domain" description="Rho-GAP" evidence="6">
    <location>
        <begin position="781"/>
        <end position="1033"/>
    </location>
</feature>
<feature type="compositionally biased region" description="Basic residues" evidence="5">
    <location>
        <begin position="619"/>
        <end position="631"/>
    </location>
</feature>
<dbReference type="Gene3D" id="3.10.580.10">
    <property type="entry name" value="CBS-domain"/>
    <property type="match status" value="2"/>
</dbReference>
<dbReference type="SUPFAM" id="SSF48350">
    <property type="entry name" value="GTPase activation domain, GAP"/>
    <property type="match status" value="1"/>
</dbReference>
<dbReference type="InterPro" id="IPR000644">
    <property type="entry name" value="CBS_dom"/>
</dbReference>
<dbReference type="InterPro" id="IPR008936">
    <property type="entry name" value="Rho_GTPase_activation_prot"/>
</dbReference>
<evidence type="ECO:0000259" key="7">
    <source>
        <dbReference type="PROSITE" id="PS51371"/>
    </source>
</evidence>
<proteinExistence type="inferred from homology"/>
<keyword evidence="2" id="KW-0677">Repeat</keyword>
<dbReference type="CDD" id="cd04641">
    <property type="entry name" value="CBS_euAMPK_gamma-like_repeat2"/>
    <property type="match status" value="1"/>
</dbReference>
<dbReference type="GO" id="GO:0005737">
    <property type="term" value="C:cytoplasm"/>
    <property type="evidence" value="ECO:0007669"/>
    <property type="project" value="TreeGrafter"/>
</dbReference>
<feature type="compositionally biased region" description="Polar residues" evidence="5">
    <location>
        <begin position="452"/>
        <end position="471"/>
    </location>
</feature>
<keyword evidence="8" id="KW-0418">Kinase</keyword>
<dbReference type="GO" id="GO:0019887">
    <property type="term" value="F:protein kinase regulator activity"/>
    <property type="evidence" value="ECO:0007669"/>
    <property type="project" value="TreeGrafter"/>
</dbReference>
<evidence type="ECO:0000313" key="9">
    <source>
        <dbReference type="Proteomes" id="UP001216150"/>
    </source>
</evidence>
<dbReference type="GO" id="GO:0016208">
    <property type="term" value="F:AMP binding"/>
    <property type="evidence" value="ECO:0007669"/>
    <property type="project" value="TreeGrafter"/>
</dbReference>
<organism evidence="8 9">
    <name type="scientific">Penicillium hetheringtonii</name>
    <dbReference type="NCBI Taxonomy" id="911720"/>
    <lineage>
        <taxon>Eukaryota</taxon>
        <taxon>Fungi</taxon>
        <taxon>Dikarya</taxon>
        <taxon>Ascomycota</taxon>
        <taxon>Pezizomycotina</taxon>
        <taxon>Eurotiomycetes</taxon>
        <taxon>Eurotiomycetidae</taxon>
        <taxon>Eurotiales</taxon>
        <taxon>Aspergillaceae</taxon>
        <taxon>Penicillium</taxon>
    </lineage>
</organism>
<evidence type="ECO:0000313" key="8">
    <source>
        <dbReference type="EMBL" id="KAJ5568404.1"/>
    </source>
</evidence>
<protein>
    <submittedName>
        <fullName evidence="8">5'-AMP-activated protein kinase subunit gamma</fullName>
    </submittedName>
</protein>
<name>A0AAD6D8X0_9EURO</name>
<evidence type="ECO:0000256" key="5">
    <source>
        <dbReference type="SAM" id="MobiDB-lite"/>
    </source>
</evidence>
<dbReference type="PANTHER" id="PTHR13780">
    <property type="entry name" value="AMP-ACTIVATED PROTEIN KINASE, GAMMA REGULATORY SUBUNIT"/>
    <property type="match status" value="1"/>
</dbReference>
<feature type="region of interest" description="Disordered" evidence="5">
    <location>
        <begin position="583"/>
        <end position="680"/>
    </location>
</feature>
<feature type="region of interest" description="Disordered" evidence="5">
    <location>
        <begin position="438"/>
        <end position="471"/>
    </location>
</feature>
<keyword evidence="3 4" id="KW-0129">CBS domain</keyword>
<accession>A0AAD6D8X0</accession>
<dbReference type="EMBL" id="JAQJAC010000010">
    <property type="protein sequence ID" value="KAJ5568404.1"/>
    <property type="molecule type" value="Genomic_DNA"/>
</dbReference>
<dbReference type="Proteomes" id="UP001216150">
    <property type="component" value="Unassembled WGS sequence"/>
</dbReference>
<evidence type="ECO:0000256" key="2">
    <source>
        <dbReference type="ARBA" id="ARBA00022737"/>
    </source>
</evidence>
<feature type="compositionally biased region" description="Polar residues" evidence="5">
    <location>
        <begin position="398"/>
        <end position="410"/>
    </location>
</feature>
<feature type="domain" description="CBS" evidence="7">
    <location>
        <begin position="232"/>
        <end position="292"/>
    </location>
</feature>
<dbReference type="PANTHER" id="PTHR13780:SF35">
    <property type="entry name" value="LD22662P"/>
    <property type="match status" value="1"/>
</dbReference>
<feature type="domain" description="CBS" evidence="7">
    <location>
        <begin position="158"/>
        <end position="220"/>
    </location>
</feature>
<keyword evidence="8" id="KW-0808">Transferase</keyword>
<comment type="similarity">
    <text evidence="1">Belongs to the 5'-AMP-activated protein kinase gamma subunit family.</text>
</comment>
<evidence type="ECO:0000256" key="3">
    <source>
        <dbReference type="ARBA" id="ARBA00023122"/>
    </source>
</evidence>
<dbReference type="AlphaFoldDB" id="A0AAD6D8X0"/>
<dbReference type="Gene3D" id="1.10.555.10">
    <property type="entry name" value="Rho GTPase activation protein"/>
    <property type="match status" value="1"/>
</dbReference>
<feature type="region of interest" description="Disordered" evidence="5">
    <location>
        <begin position="484"/>
        <end position="563"/>
    </location>
</feature>
<sequence>MTKADTRPHLSGSFTSLGHAPFVQPSSYLLPPMTSHSERPVDREERQGLRAIRNFLKVRTSYDVLPLSFRLIIFDTSLSVKESLNILIQNGKSSSNLCTGIVSAPLWDSKASKFAGLLTTSDYINVIQYYFQNPAALDQIDQFRLDSLREVEKALGVAPPETISIDPERPLYEACRRMLESRARRIPLVTNDSQTDRSHVLSVITQYRILKFVAVNVSDTQKLRRPLGELLLGTYDNIATASMDTPVIDVIHILVERSISSVPILNSEGVVYNVFESVDVIALIRGGVYDDLSLTVGEVLKKRSPDFPGIYTCSLNDGLDTIFDTIRKSRVHRLVVVDEYFKLKGVITALQQKWHLFDRYFGHLGQATDHHDLVGIVYVVQIPLLPLTPPVEQPEPETGSQTQKVADQTQTVSTEAAEAVEAAENVTTAADDEIVIEHDDGSSENDGPVSALSETAGKSNASTLSRTYQGSNPLKSIIARLRHSRSHGQSEDLELTHPLQPPETKDVGTITDPIKNEPREPLSPLARNPPTGEGEAAEQKRNVSAQTAESHDSKNTSATVHRCSSQHLQTPILELQQSCFSPAFSEGYPPDPRHLPEASDPFSDKKNVEVTTTPVAKAPSKRSSRSSKKSSQHSERGKRNSELSNEQDDEIRPAPLALPKQQTLETSRHGSNASYSSRTSRIGQLNAAQEFNVLADKMKVPFLLNEDAVKIETQETAMAIANKANREPIQTRDKLFRRVRPVQSNMEIEVPSQSSASKLRRTKTFANLTRRSNPLSSLRGRSLESMSRLGGHSYLVWGSRLIPGPLQLPACIVAMICYLRKYGPNTTGLFKEPGDLRACHRLYDYFANQVLEGEKEESKVSMTIRTISMPHWEGESTLEQKLSVGVTFRALLMGLPEGLLGSARLYEALEAIHICSIVVPLQSGPRVQLITLAMIATTSEMERALICATFGLLTYLNRETTEPELPEVPPQPGNPLQRVASLQNLDYLARVFGPTLLGDQRQLEMSSAEVTEHRTEAGYHISRLLLDNWQGVNRQLREWSQ</sequence>
<dbReference type="GO" id="GO:0005634">
    <property type="term" value="C:nucleus"/>
    <property type="evidence" value="ECO:0007669"/>
    <property type="project" value="TreeGrafter"/>
</dbReference>